<dbReference type="OMA" id="MHRHAVN"/>
<keyword evidence="9" id="KW-1185">Reference proteome</keyword>
<name>H2YDD2_CIOSA</name>
<dbReference type="PANTHER" id="PTHR45664:SF18">
    <property type="entry name" value="HOMEOBOX PROTEIN HOX3"/>
    <property type="match status" value="1"/>
</dbReference>
<evidence type="ECO:0000313" key="9">
    <source>
        <dbReference type="Proteomes" id="UP000007875"/>
    </source>
</evidence>
<dbReference type="FunFam" id="1.10.10.60:FF:000176">
    <property type="entry name" value="pancreas/duodenum homeobox protein 1"/>
    <property type="match status" value="1"/>
</dbReference>
<dbReference type="InParanoid" id="H2YDD2"/>
<dbReference type="PRINTS" id="PR00031">
    <property type="entry name" value="HTHREPRESSR"/>
</dbReference>
<dbReference type="GO" id="GO:0005634">
    <property type="term" value="C:nucleus"/>
    <property type="evidence" value="ECO:0007669"/>
    <property type="project" value="UniProtKB-SubCell"/>
</dbReference>
<feature type="compositionally biased region" description="Polar residues" evidence="6">
    <location>
        <begin position="242"/>
        <end position="264"/>
    </location>
</feature>
<feature type="region of interest" description="Disordered" evidence="6">
    <location>
        <begin position="135"/>
        <end position="154"/>
    </location>
</feature>
<protein>
    <recommendedName>
        <fullName evidence="7">Homeobox domain-containing protein</fullName>
    </recommendedName>
</protein>
<evidence type="ECO:0000256" key="1">
    <source>
        <dbReference type="ARBA" id="ARBA00023125"/>
    </source>
</evidence>
<feature type="compositionally biased region" description="Basic and acidic residues" evidence="6">
    <location>
        <begin position="308"/>
        <end position="323"/>
    </location>
</feature>
<dbReference type="SUPFAM" id="SSF46689">
    <property type="entry name" value="Homeodomain-like"/>
    <property type="match status" value="1"/>
</dbReference>
<dbReference type="GeneTree" id="ENSGT00940000168241"/>
<keyword evidence="2 4" id="KW-0371">Homeobox</keyword>
<dbReference type="Proteomes" id="UP000007875">
    <property type="component" value="Unassembled WGS sequence"/>
</dbReference>
<dbReference type="HOGENOM" id="CLU_389294_0_0_1"/>
<dbReference type="GO" id="GO:0000978">
    <property type="term" value="F:RNA polymerase II cis-regulatory region sequence-specific DNA binding"/>
    <property type="evidence" value="ECO:0007669"/>
    <property type="project" value="TreeGrafter"/>
</dbReference>
<feature type="compositionally biased region" description="Polar residues" evidence="6">
    <location>
        <begin position="271"/>
        <end position="284"/>
    </location>
</feature>
<evidence type="ECO:0000256" key="2">
    <source>
        <dbReference type="ARBA" id="ARBA00023155"/>
    </source>
</evidence>
<dbReference type="PANTHER" id="PTHR45664">
    <property type="entry name" value="PROTEIN ZERKNUELLT 1-RELATED"/>
    <property type="match status" value="1"/>
</dbReference>
<feature type="compositionally biased region" description="Polar residues" evidence="6">
    <location>
        <begin position="11"/>
        <end position="33"/>
    </location>
</feature>
<proteinExistence type="predicted"/>
<dbReference type="AlphaFoldDB" id="H2YDD2"/>
<dbReference type="PRINTS" id="PR00024">
    <property type="entry name" value="HOMEOBOX"/>
</dbReference>
<feature type="region of interest" description="Disordered" evidence="6">
    <location>
        <begin position="1"/>
        <end position="33"/>
    </location>
</feature>
<accession>H2YDD2</accession>
<organism evidence="8 9">
    <name type="scientific">Ciona savignyi</name>
    <name type="common">Pacific transparent sea squirt</name>
    <dbReference type="NCBI Taxonomy" id="51511"/>
    <lineage>
        <taxon>Eukaryota</taxon>
        <taxon>Metazoa</taxon>
        <taxon>Chordata</taxon>
        <taxon>Tunicata</taxon>
        <taxon>Ascidiacea</taxon>
        <taxon>Phlebobranchia</taxon>
        <taxon>Cionidae</taxon>
        <taxon>Ciona</taxon>
    </lineage>
</organism>
<keyword evidence="3 4" id="KW-0539">Nucleus</keyword>
<dbReference type="PROSITE" id="PS50071">
    <property type="entry name" value="HOMEOBOX_2"/>
    <property type="match status" value="1"/>
</dbReference>
<feature type="region of interest" description="Disordered" evidence="6">
    <location>
        <begin position="498"/>
        <end position="534"/>
    </location>
</feature>
<evidence type="ECO:0000313" key="8">
    <source>
        <dbReference type="Ensembl" id="ENSCSAVP00000003330.1"/>
    </source>
</evidence>
<reference evidence="8" key="3">
    <citation type="submission" date="2025-09" db="UniProtKB">
        <authorList>
            <consortium name="Ensembl"/>
        </authorList>
    </citation>
    <scope>IDENTIFICATION</scope>
</reference>
<feature type="DNA-binding region" description="Homeobox" evidence="4">
    <location>
        <begin position="348"/>
        <end position="407"/>
    </location>
</feature>
<dbReference type="eggNOG" id="KOG0489">
    <property type="taxonomic scope" value="Eukaryota"/>
</dbReference>
<dbReference type="SMART" id="SM00389">
    <property type="entry name" value="HOX"/>
    <property type="match status" value="1"/>
</dbReference>
<dbReference type="InterPro" id="IPR017970">
    <property type="entry name" value="Homeobox_CS"/>
</dbReference>
<dbReference type="InterPro" id="IPR009057">
    <property type="entry name" value="Homeodomain-like_sf"/>
</dbReference>
<feature type="region of interest" description="Disordered" evidence="6">
    <location>
        <begin position="204"/>
        <end position="342"/>
    </location>
</feature>
<dbReference type="CDD" id="cd00086">
    <property type="entry name" value="homeodomain"/>
    <property type="match status" value="1"/>
</dbReference>
<evidence type="ECO:0000259" key="7">
    <source>
        <dbReference type="PROSITE" id="PS50071"/>
    </source>
</evidence>
<reference evidence="9" key="1">
    <citation type="submission" date="2003-08" db="EMBL/GenBank/DDBJ databases">
        <authorList>
            <person name="Birren B."/>
            <person name="Nusbaum C."/>
            <person name="Abebe A."/>
            <person name="Abouelleil A."/>
            <person name="Adekoya E."/>
            <person name="Ait-zahra M."/>
            <person name="Allen N."/>
            <person name="Allen T."/>
            <person name="An P."/>
            <person name="Anderson M."/>
            <person name="Anderson S."/>
            <person name="Arachchi H."/>
            <person name="Armbruster J."/>
            <person name="Bachantsang P."/>
            <person name="Baldwin J."/>
            <person name="Barry A."/>
            <person name="Bayul T."/>
            <person name="Blitshsteyn B."/>
            <person name="Bloom T."/>
            <person name="Blye J."/>
            <person name="Boguslavskiy L."/>
            <person name="Borowsky M."/>
            <person name="Boukhgalter B."/>
            <person name="Brunache A."/>
            <person name="Butler J."/>
            <person name="Calixte N."/>
            <person name="Calvo S."/>
            <person name="Camarata J."/>
            <person name="Campo K."/>
            <person name="Chang J."/>
            <person name="Cheshatsang Y."/>
            <person name="Citroen M."/>
            <person name="Collymore A."/>
            <person name="Considine T."/>
            <person name="Cook A."/>
            <person name="Cooke P."/>
            <person name="Corum B."/>
            <person name="Cuomo C."/>
            <person name="David R."/>
            <person name="Dawoe T."/>
            <person name="Degray S."/>
            <person name="Dodge S."/>
            <person name="Dooley K."/>
            <person name="Dorje P."/>
            <person name="Dorjee K."/>
            <person name="Dorris L."/>
            <person name="Duffey N."/>
            <person name="Dupes A."/>
            <person name="Elkins T."/>
            <person name="Engels R."/>
            <person name="Erickson J."/>
            <person name="Farina A."/>
            <person name="Faro S."/>
            <person name="Ferreira P."/>
            <person name="Fischer H."/>
            <person name="Fitzgerald M."/>
            <person name="Foley K."/>
            <person name="Gage D."/>
            <person name="Galagan J."/>
            <person name="Gearin G."/>
            <person name="Gnerre S."/>
            <person name="Gnirke A."/>
            <person name="Goyette A."/>
            <person name="Graham J."/>
            <person name="Grandbois E."/>
            <person name="Gyaltsen K."/>
            <person name="Hafez N."/>
            <person name="Hagopian D."/>
            <person name="Hagos B."/>
            <person name="Hall J."/>
            <person name="Hatcher B."/>
            <person name="Heller A."/>
            <person name="Higgins H."/>
            <person name="Honan T."/>
            <person name="Horn A."/>
            <person name="Houde N."/>
            <person name="Hughes L."/>
            <person name="Hulme W."/>
            <person name="Husby E."/>
            <person name="Iliev I."/>
            <person name="Jaffe D."/>
            <person name="Jones C."/>
            <person name="Kamal M."/>
            <person name="Kamat A."/>
            <person name="Kamvysselis M."/>
            <person name="Karlsson E."/>
            <person name="Kells C."/>
            <person name="Kieu A."/>
            <person name="Kisner P."/>
            <person name="Kodira C."/>
            <person name="Kulbokas E."/>
            <person name="Labutti K."/>
            <person name="Lama D."/>
            <person name="Landers T."/>
            <person name="Leger J."/>
            <person name="Levine S."/>
            <person name="Lewis D."/>
            <person name="Lewis T."/>
            <person name="Lindblad-toh K."/>
            <person name="Liu X."/>
            <person name="Lokyitsang T."/>
            <person name="Lokyitsang Y."/>
            <person name="Lucien O."/>
            <person name="Lui A."/>
            <person name="Ma L.J."/>
            <person name="Mabbitt R."/>
            <person name="Macdonald J."/>
            <person name="Maclean C."/>
            <person name="Major J."/>
            <person name="Manning J."/>
            <person name="Marabella R."/>
            <person name="Maru K."/>
            <person name="Matthews C."/>
            <person name="Mauceli E."/>
            <person name="Mccarthy M."/>
            <person name="Mcdonough S."/>
            <person name="Mcghee T."/>
            <person name="Meldrim J."/>
            <person name="Meneus L."/>
            <person name="Mesirov J."/>
            <person name="Mihalev A."/>
            <person name="Mihova T."/>
            <person name="Mikkelsen T."/>
            <person name="Mlenga V."/>
            <person name="Moru K."/>
            <person name="Mozes J."/>
            <person name="Mulrain L."/>
            <person name="Munson G."/>
            <person name="Naylor J."/>
            <person name="Newes C."/>
            <person name="Nguyen C."/>
            <person name="Nguyen N."/>
            <person name="Nguyen T."/>
            <person name="Nicol R."/>
            <person name="Nielsen C."/>
            <person name="Nizzari M."/>
            <person name="Norbu C."/>
            <person name="Norbu N."/>
            <person name="O'donnell P."/>
            <person name="Okoawo O."/>
            <person name="O'leary S."/>
            <person name="Omotosho B."/>
            <person name="O'neill K."/>
            <person name="Osman S."/>
            <person name="Parker S."/>
            <person name="Perrin D."/>
            <person name="Phunkhang P."/>
            <person name="Piqani B."/>
            <person name="Purcell S."/>
            <person name="Rachupka T."/>
            <person name="Ramasamy U."/>
            <person name="Rameau R."/>
            <person name="Ray V."/>
            <person name="Raymond C."/>
            <person name="Retta R."/>
            <person name="Richardson S."/>
            <person name="Rise C."/>
            <person name="Rodriguez J."/>
            <person name="Rogers J."/>
            <person name="Rogov P."/>
            <person name="Rutman M."/>
            <person name="Schupbach R."/>
            <person name="Seaman C."/>
            <person name="Settipalli S."/>
            <person name="Sharpe T."/>
            <person name="Sheridan J."/>
            <person name="Sherpa N."/>
            <person name="Shi J."/>
            <person name="Smirnov S."/>
            <person name="Smith C."/>
            <person name="Sougnez C."/>
            <person name="Spencer B."/>
            <person name="Stalker J."/>
            <person name="Stange-thomann N."/>
            <person name="Stavropoulos S."/>
            <person name="Stetson K."/>
            <person name="Stone C."/>
            <person name="Stone S."/>
            <person name="Stubbs M."/>
            <person name="Talamas J."/>
            <person name="Tchuinga P."/>
            <person name="Tenzing P."/>
            <person name="Tesfaye S."/>
            <person name="Theodore J."/>
            <person name="Thoulutsang Y."/>
            <person name="Topham K."/>
            <person name="Towey S."/>
            <person name="Tsamla T."/>
            <person name="Tsomo N."/>
            <person name="Vallee D."/>
            <person name="Vassiliev H."/>
            <person name="Venkataraman V."/>
            <person name="Vinson J."/>
            <person name="Vo A."/>
            <person name="Wade C."/>
            <person name="Wang S."/>
            <person name="Wangchuk T."/>
            <person name="Wangdi T."/>
            <person name="Whittaker C."/>
            <person name="Wilkinson J."/>
            <person name="Wu Y."/>
            <person name="Wyman D."/>
            <person name="Yadav S."/>
            <person name="Yang S."/>
            <person name="Yang X."/>
            <person name="Yeager S."/>
            <person name="Yee E."/>
            <person name="Young G."/>
            <person name="Zainoun J."/>
            <person name="Zembeck L."/>
            <person name="Zimmer A."/>
            <person name="Zody M."/>
            <person name="Lander E."/>
        </authorList>
    </citation>
    <scope>NUCLEOTIDE SEQUENCE [LARGE SCALE GENOMIC DNA]</scope>
</reference>
<dbReference type="InterPro" id="IPR001356">
    <property type="entry name" value="HD"/>
</dbReference>
<evidence type="ECO:0000256" key="3">
    <source>
        <dbReference type="ARBA" id="ARBA00023242"/>
    </source>
</evidence>
<dbReference type="GO" id="GO:0000981">
    <property type="term" value="F:DNA-binding transcription factor activity, RNA polymerase II-specific"/>
    <property type="evidence" value="ECO:0007669"/>
    <property type="project" value="InterPro"/>
</dbReference>
<dbReference type="InterPro" id="IPR000047">
    <property type="entry name" value="HTH_motif"/>
</dbReference>
<evidence type="ECO:0000256" key="5">
    <source>
        <dbReference type="RuleBase" id="RU000682"/>
    </source>
</evidence>
<feature type="compositionally biased region" description="Low complexity" evidence="6">
    <location>
        <begin position="519"/>
        <end position="532"/>
    </location>
</feature>
<feature type="domain" description="Homeobox" evidence="7">
    <location>
        <begin position="346"/>
        <end position="406"/>
    </location>
</feature>
<dbReference type="Gene3D" id="1.10.10.60">
    <property type="entry name" value="Homeodomain-like"/>
    <property type="match status" value="1"/>
</dbReference>
<comment type="subcellular location">
    <subcellularLocation>
        <location evidence="4 5">Nucleus</location>
    </subcellularLocation>
</comment>
<dbReference type="Ensembl" id="ENSCSAVT00000003381.1">
    <property type="protein sequence ID" value="ENSCSAVP00000003330.1"/>
    <property type="gene ID" value="ENSCSAVG00000001985.1"/>
</dbReference>
<evidence type="ECO:0000256" key="4">
    <source>
        <dbReference type="PROSITE-ProRule" id="PRU00108"/>
    </source>
</evidence>
<reference evidence="8" key="2">
    <citation type="submission" date="2025-08" db="UniProtKB">
        <authorList>
            <consortium name="Ensembl"/>
        </authorList>
    </citation>
    <scope>IDENTIFICATION</scope>
</reference>
<dbReference type="Pfam" id="PF00046">
    <property type="entry name" value="Homeodomain"/>
    <property type="match status" value="1"/>
</dbReference>
<feature type="region of interest" description="Disordered" evidence="6">
    <location>
        <begin position="49"/>
        <end position="81"/>
    </location>
</feature>
<feature type="compositionally biased region" description="Polar residues" evidence="6">
    <location>
        <begin position="70"/>
        <end position="81"/>
    </location>
</feature>
<dbReference type="PROSITE" id="PS00027">
    <property type="entry name" value="HOMEOBOX_1"/>
    <property type="match status" value="1"/>
</dbReference>
<evidence type="ECO:0000256" key="6">
    <source>
        <dbReference type="SAM" id="MobiDB-lite"/>
    </source>
</evidence>
<dbReference type="STRING" id="51511.ENSCSAVP00000003330"/>
<dbReference type="InterPro" id="IPR020479">
    <property type="entry name" value="HD_metazoa"/>
</dbReference>
<sequence>MNNGHDRMQRTKYSGTESTSQDACSGKKQSNSSLDGLVDFYMGAERATSDGRGIIDNYQQSDSAKARIHSNGTSQSRIKSPSYSEQTIVTIASQRPFDLDYEVKGIECDVTEENSTSVISQSEFQEFGIYPGSKRVNANNSNNRVGEKENGGLSPAAIFQPVQNRSQESIDKHKLQQGSQAVSTTQLVRSVDDKSRVYSPHSAAVVLMSPRGRPLIQTPGSDTSPGARMSKSPPSELRAPAQTLSSTRGYETTPSSLSFPTNEPQKMDNGAKQQNSNETMTDESGINRDQPAKNGGLKENGGNVVSSKHKDPGIFDWMLESRKNQKKKHSSSESNSSPSDVDKCYAANKRERTAYTNSQLVELEKEFHFSHYLCRPRRIELAQALGLTERQIKIWFQNRRMKFKKEQKQKIAMQRVGVDGSIMAVHGHQHHYPNPYLRPQPIMYQGEYIGKSIQNNYIGPEVNGGHFPTVADVISDPSACDMTNTVSPTHQLQAFVTSSTSRQTAPMHRHAVNPQMTRSPSSGASNASSPPNMKALYQDQTATSSVVTSPMNEQRRQNDVTGYYQYRNSNQTNFFEKHTDRGEDKHDDEAVYRSSGLRANNQSHASGIRYQHRPITSFSNYAHGGRSQEIGEIPSLHPFSHPGQRNLPHQFLPLYYGSTPDYISSCSAMGVPVAEKTGPVPLDYSRSAYPPHGDKTILPHGHFQRLTHL</sequence>
<keyword evidence="1 4" id="KW-0238">DNA-binding</keyword>